<sequence>MFAIRQSSQMSFRSKVLETLSAMGRIWSHLRHDETDRELVIHVTTGDRKRAGTDANVWIILYDEKDQATDTIKLNRTLKNDHERGDTCTFLACSGNGFGQPIKADSSILIKRPPAGVAWKFGGGGASSGVVLVI</sequence>
<dbReference type="Gene3D" id="2.40.180.10">
    <property type="entry name" value="Catalase core domain"/>
    <property type="match status" value="1"/>
</dbReference>
<protein>
    <recommendedName>
        <fullName evidence="1">PLAT domain-containing protein</fullName>
    </recommendedName>
</protein>
<dbReference type="InterPro" id="IPR036392">
    <property type="entry name" value="PLAT/LH2_dom_sf"/>
</dbReference>
<name>A0A4Y2G1X6_ARAVE</name>
<organism evidence="2 3">
    <name type="scientific">Araneus ventricosus</name>
    <name type="common">Orbweaver spider</name>
    <name type="synonym">Epeira ventricosa</name>
    <dbReference type="NCBI Taxonomy" id="182803"/>
    <lineage>
        <taxon>Eukaryota</taxon>
        <taxon>Metazoa</taxon>
        <taxon>Ecdysozoa</taxon>
        <taxon>Arthropoda</taxon>
        <taxon>Chelicerata</taxon>
        <taxon>Arachnida</taxon>
        <taxon>Araneae</taxon>
        <taxon>Araneomorphae</taxon>
        <taxon>Entelegynae</taxon>
        <taxon>Araneoidea</taxon>
        <taxon>Araneidae</taxon>
        <taxon>Araneus</taxon>
    </lineage>
</organism>
<feature type="domain" description="PLAT" evidence="1">
    <location>
        <begin position="40"/>
        <end position="91"/>
    </location>
</feature>
<comment type="caution">
    <text evidence="2">The sequence shown here is derived from an EMBL/GenBank/DDBJ whole genome shotgun (WGS) entry which is preliminary data.</text>
</comment>
<dbReference type="SUPFAM" id="SSF49723">
    <property type="entry name" value="Lipase/lipooxygenase domain (PLAT/LH2 domain)"/>
    <property type="match status" value="1"/>
</dbReference>
<gene>
    <name evidence="2" type="ORF">AVEN_274155_1</name>
</gene>
<dbReference type="EMBL" id="BGPR01001145">
    <property type="protein sequence ID" value="GBM46658.1"/>
    <property type="molecule type" value="Genomic_DNA"/>
</dbReference>
<dbReference type="InterPro" id="IPR001024">
    <property type="entry name" value="PLAT/LH2_dom"/>
</dbReference>
<evidence type="ECO:0000313" key="2">
    <source>
        <dbReference type="EMBL" id="GBM46658.1"/>
    </source>
</evidence>
<dbReference type="Proteomes" id="UP000499080">
    <property type="component" value="Unassembled WGS sequence"/>
</dbReference>
<proteinExistence type="predicted"/>
<dbReference type="OrthoDB" id="6330879at2759"/>
<accession>A0A4Y2G1X6</accession>
<reference evidence="2 3" key="1">
    <citation type="journal article" date="2019" name="Sci. Rep.">
        <title>Orb-weaving spider Araneus ventricosus genome elucidates the spidroin gene catalogue.</title>
        <authorList>
            <person name="Kono N."/>
            <person name="Nakamura H."/>
            <person name="Ohtoshi R."/>
            <person name="Moran D.A.P."/>
            <person name="Shinohara A."/>
            <person name="Yoshida Y."/>
            <person name="Fujiwara M."/>
            <person name="Mori M."/>
            <person name="Tomita M."/>
            <person name="Arakawa K."/>
        </authorList>
    </citation>
    <scope>NUCLEOTIDE SEQUENCE [LARGE SCALE GENOMIC DNA]</scope>
</reference>
<dbReference type="Pfam" id="PF01477">
    <property type="entry name" value="PLAT"/>
    <property type="match status" value="1"/>
</dbReference>
<evidence type="ECO:0000259" key="1">
    <source>
        <dbReference type="Pfam" id="PF01477"/>
    </source>
</evidence>
<dbReference type="AlphaFoldDB" id="A0A4Y2G1X6"/>
<keyword evidence="3" id="KW-1185">Reference proteome</keyword>
<evidence type="ECO:0000313" key="3">
    <source>
        <dbReference type="Proteomes" id="UP000499080"/>
    </source>
</evidence>